<feature type="transmembrane region" description="Helical" evidence="7">
    <location>
        <begin position="90"/>
        <end position="109"/>
    </location>
</feature>
<dbReference type="InterPro" id="IPR037185">
    <property type="entry name" value="EmrE-like"/>
</dbReference>
<dbReference type="PANTHER" id="PTHR30561">
    <property type="entry name" value="SMR FAMILY PROTON-DEPENDENT DRUG EFFLUX TRANSPORTER SUGE"/>
    <property type="match status" value="1"/>
</dbReference>
<dbReference type="InterPro" id="IPR000390">
    <property type="entry name" value="Small_drug/metabolite_transptr"/>
</dbReference>
<comment type="similarity">
    <text evidence="6">Belongs to the drug/metabolite transporter (DMT) superfamily. Small multidrug resistance (SMR) (TC 2.A.7.1) family.</text>
</comment>
<dbReference type="PANTHER" id="PTHR30561:SF21">
    <property type="entry name" value="MOLECULAR CHAPERONE"/>
    <property type="match status" value="1"/>
</dbReference>
<gene>
    <name evidence="8" type="ORF">NE619_07580</name>
</gene>
<proteinExistence type="inferred from homology"/>
<comment type="subcellular location">
    <subcellularLocation>
        <location evidence="1 6">Cell membrane</location>
        <topology evidence="1 6">Multi-pass membrane protein</topology>
    </subcellularLocation>
</comment>
<evidence type="ECO:0000256" key="7">
    <source>
        <dbReference type="SAM" id="Phobius"/>
    </source>
</evidence>
<dbReference type="InterPro" id="IPR045324">
    <property type="entry name" value="Small_multidrug_res"/>
</dbReference>
<evidence type="ECO:0000256" key="2">
    <source>
        <dbReference type="ARBA" id="ARBA00022475"/>
    </source>
</evidence>
<sequence length="123" mass="13323">MEKKKNAAWVCLLIAGAVELVWGYFMKESHGFTKLMPSLIALVFIIISFLLLERAVRVFGIGMSYAVFTGIGIAGTTLVGILALGEGVSWIKLVSLAALIAGIIGLKLCEDSEEEQEEEEMAE</sequence>
<dbReference type="EMBL" id="JANFXK010000007">
    <property type="protein sequence ID" value="MCQ4636586.1"/>
    <property type="molecule type" value="Genomic_DNA"/>
</dbReference>
<name>A0ABT1RN18_9FIRM</name>
<evidence type="ECO:0000313" key="8">
    <source>
        <dbReference type="EMBL" id="MCQ4636586.1"/>
    </source>
</evidence>
<keyword evidence="5 7" id="KW-0472">Membrane</keyword>
<keyword evidence="3 6" id="KW-0812">Transmembrane</keyword>
<feature type="transmembrane region" description="Helical" evidence="7">
    <location>
        <begin position="7"/>
        <end position="25"/>
    </location>
</feature>
<comment type="caution">
    <text evidence="8">The sequence shown here is derived from an EMBL/GenBank/DDBJ whole genome shotgun (WGS) entry which is preliminary data.</text>
</comment>
<dbReference type="SUPFAM" id="SSF103481">
    <property type="entry name" value="Multidrug resistance efflux transporter EmrE"/>
    <property type="match status" value="1"/>
</dbReference>
<evidence type="ECO:0000313" key="9">
    <source>
        <dbReference type="Proteomes" id="UP001524502"/>
    </source>
</evidence>
<evidence type="ECO:0000256" key="3">
    <source>
        <dbReference type="ARBA" id="ARBA00022692"/>
    </source>
</evidence>
<dbReference type="Proteomes" id="UP001524502">
    <property type="component" value="Unassembled WGS sequence"/>
</dbReference>
<evidence type="ECO:0000256" key="4">
    <source>
        <dbReference type="ARBA" id="ARBA00022989"/>
    </source>
</evidence>
<evidence type="ECO:0000256" key="6">
    <source>
        <dbReference type="RuleBase" id="RU003942"/>
    </source>
</evidence>
<feature type="transmembrane region" description="Helical" evidence="7">
    <location>
        <begin position="64"/>
        <end position="84"/>
    </location>
</feature>
<keyword evidence="4 7" id="KW-1133">Transmembrane helix</keyword>
<feature type="transmembrane region" description="Helical" evidence="7">
    <location>
        <begin position="31"/>
        <end position="52"/>
    </location>
</feature>
<evidence type="ECO:0000256" key="1">
    <source>
        <dbReference type="ARBA" id="ARBA00004651"/>
    </source>
</evidence>
<keyword evidence="2" id="KW-1003">Cell membrane</keyword>
<reference evidence="8 9" key="1">
    <citation type="submission" date="2022-06" db="EMBL/GenBank/DDBJ databases">
        <title>Isolation of gut microbiota from human fecal samples.</title>
        <authorList>
            <person name="Pamer E.G."/>
            <person name="Barat B."/>
            <person name="Waligurski E."/>
            <person name="Medina S."/>
            <person name="Paddock L."/>
            <person name="Mostad J."/>
        </authorList>
    </citation>
    <scope>NUCLEOTIDE SEQUENCE [LARGE SCALE GENOMIC DNA]</scope>
    <source>
        <strain evidence="8 9">SL.3.17</strain>
    </source>
</reference>
<dbReference type="Pfam" id="PF00893">
    <property type="entry name" value="Multi_Drug_Res"/>
    <property type="match status" value="1"/>
</dbReference>
<dbReference type="Gene3D" id="1.10.3730.20">
    <property type="match status" value="1"/>
</dbReference>
<evidence type="ECO:0000256" key="5">
    <source>
        <dbReference type="ARBA" id="ARBA00023136"/>
    </source>
</evidence>
<dbReference type="RefSeq" id="WP_256131782.1">
    <property type="nucleotide sequence ID" value="NZ_JANFXK010000007.1"/>
</dbReference>
<accession>A0ABT1RN18</accession>
<keyword evidence="9" id="KW-1185">Reference proteome</keyword>
<organism evidence="8 9">
    <name type="scientific">Anaerovorax odorimutans</name>
    <dbReference type="NCBI Taxonomy" id="109327"/>
    <lineage>
        <taxon>Bacteria</taxon>
        <taxon>Bacillati</taxon>
        <taxon>Bacillota</taxon>
        <taxon>Clostridia</taxon>
        <taxon>Peptostreptococcales</taxon>
        <taxon>Anaerovoracaceae</taxon>
        <taxon>Anaerovorax</taxon>
    </lineage>
</organism>
<protein>
    <submittedName>
        <fullName evidence="8">Multidrug efflux SMR transporter</fullName>
    </submittedName>
</protein>